<organism evidence="5 6">
    <name type="scientific">Bemisia tabaci</name>
    <name type="common">Sweetpotato whitefly</name>
    <name type="synonym">Aleurodes tabaci</name>
    <dbReference type="NCBI Taxonomy" id="7038"/>
    <lineage>
        <taxon>Eukaryota</taxon>
        <taxon>Metazoa</taxon>
        <taxon>Ecdysozoa</taxon>
        <taxon>Arthropoda</taxon>
        <taxon>Hexapoda</taxon>
        <taxon>Insecta</taxon>
        <taxon>Pterygota</taxon>
        <taxon>Neoptera</taxon>
        <taxon>Paraneoptera</taxon>
        <taxon>Hemiptera</taxon>
        <taxon>Sternorrhyncha</taxon>
        <taxon>Aleyrodoidea</taxon>
        <taxon>Aleyrodidae</taxon>
        <taxon>Aleyrodinae</taxon>
        <taxon>Bemisia</taxon>
    </lineage>
</organism>
<comment type="similarity">
    <text evidence="4">Belongs to the eukaryotic/archaeal RNase P protein component 4 family.</text>
</comment>
<dbReference type="GO" id="GO:0005655">
    <property type="term" value="C:nucleolar ribonuclease P complex"/>
    <property type="evidence" value="ECO:0007669"/>
    <property type="project" value="TreeGrafter"/>
</dbReference>
<keyword evidence="1" id="KW-0819">tRNA processing</keyword>
<dbReference type="EMBL" id="OU963865">
    <property type="protein sequence ID" value="CAH0388269.1"/>
    <property type="molecule type" value="Genomic_DNA"/>
</dbReference>
<protein>
    <submittedName>
        <fullName evidence="5">Uncharacterized protein</fullName>
    </submittedName>
</protein>
<evidence type="ECO:0000256" key="2">
    <source>
        <dbReference type="ARBA" id="ARBA00022723"/>
    </source>
</evidence>
<keyword evidence="2" id="KW-0479">Metal-binding</keyword>
<keyword evidence="3" id="KW-0862">Zinc</keyword>
<evidence type="ECO:0000256" key="4">
    <source>
        <dbReference type="ARBA" id="ARBA00038402"/>
    </source>
</evidence>
<dbReference type="GO" id="GO:0008033">
    <property type="term" value="P:tRNA processing"/>
    <property type="evidence" value="ECO:0007669"/>
    <property type="project" value="UniProtKB-KW"/>
</dbReference>
<evidence type="ECO:0000256" key="1">
    <source>
        <dbReference type="ARBA" id="ARBA00022694"/>
    </source>
</evidence>
<dbReference type="Pfam" id="PF04032">
    <property type="entry name" value="Rpr2"/>
    <property type="match status" value="1"/>
</dbReference>
<gene>
    <name evidence="5" type="ORF">BEMITA_LOCUS7190</name>
</gene>
<dbReference type="InterPro" id="IPR007175">
    <property type="entry name" value="Rpr2/Snm1/Rpp21"/>
</dbReference>
<dbReference type="GO" id="GO:0046872">
    <property type="term" value="F:metal ion binding"/>
    <property type="evidence" value="ECO:0007669"/>
    <property type="project" value="UniProtKB-KW"/>
</dbReference>
<dbReference type="PANTHER" id="PTHR14742">
    <property type="entry name" value="RIBONUCLEASE P SUBUNIT P21"/>
    <property type="match status" value="1"/>
</dbReference>
<evidence type="ECO:0000313" key="5">
    <source>
        <dbReference type="EMBL" id="CAH0388269.1"/>
    </source>
</evidence>
<dbReference type="Gene3D" id="6.20.50.20">
    <property type="match status" value="1"/>
</dbReference>
<proteinExistence type="inferred from homology"/>
<dbReference type="Proteomes" id="UP001152759">
    <property type="component" value="Chromosome 4"/>
</dbReference>
<name>A0A9P0ABJ9_BEMTA</name>
<evidence type="ECO:0000313" key="6">
    <source>
        <dbReference type="Proteomes" id="UP001152759"/>
    </source>
</evidence>
<dbReference type="AlphaFoldDB" id="A0A9P0ABJ9"/>
<evidence type="ECO:0000256" key="3">
    <source>
        <dbReference type="ARBA" id="ARBA00022833"/>
    </source>
</evidence>
<reference evidence="5" key="1">
    <citation type="submission" date="2021-12" db="EMBL/GenBank/DDBJ databases">
        <authorList>
            <person name="King R."/>
        </authorList>
    </citation>
    <scope>NUCLEOTIDE SEQUENCE</scope>
</reference>
<accession>A0A9P0ABJ9</accession>
<dbReference type="PANTHER" id="PTHR14742:SF0">
    <property type="entry name" value="RIBONUCLEASE P PROTEIN SUBUNIT P21"/>
    <property type="match status" value="1"/>
</dbReference>
<keyword evidence="6" id="KW-1185">Reference proteome</keyword>
<sequence length="143" mass="16117">MKNVRLGSVFSNVSIVQVSAVGVGKMPKAAQVKGNEAFHRMNYLQQLANYIAPLNTELAAQYSELMKAIRQRTLTRWAPEVKHNFCKGCNAVLIPGDTQQLRLHKKKGQRLVRTCLRCGTIRRMGTRKGYRVWGDKDEANVST</sequence>